<name>A0A8J1XGW6_OWEFU</name>
<protein>
    <submittedName>
        <fullName evidence="1">Uncharacterized protein</fullName>
    </submittedName>
</protein>
<organism evidence="1 2">
    <name type="scientific">Owenia fusiformis</name>
    <name type="common">Polychaete worm</name>
    <dbReference type="NCBI Taxonomy" id="6347"/>
    <lineage>
        <taxon>Eukaryota</taxon>
        <taxon>Metazoa</taxon>
        <taxon>Spiralia</taxon>
        <taxon>Lophotrochozoa</taxon>
        <taxon>Annelida</taxon>
        <taxon>Polychaeta</taxon>
        <taxon>Sedentaria</taxon>
        <taxon>Canalipalpata</taxon>
        <taxon>Sabellida</taxon>
        <taxon>Oweniida</taxon>
        <taxon>Oweniidae</taxon>
        <taxon>Owenia</taxon>
    </lineage>
</organism>
<dbReference type="Proteomes" id="UP000749559">
    <property type="component" value="Unassembled WGS sequence"/>
</dbReference>
<sequence>VVNGLRKGCYSLGSIVACFIPVLEGVTELTENDVLSGANDEITAIREICSLYEKGMKCLKEKQNTCEPPTKHENEQLNIFLEQVVRQGVIKFCGEERVMNAYIVNAKCLFDNQNYTQNCLVRTQKAFKHVKIQSEFSTSNDGSMEKLCRIITKMFKCGSEALENRCGKQAGQLFVRIASDFLPQEITNKCIKGGYIPASVLTGQHRIATTMFMTSSSVASSTSGCSNLKTLTKWQSWTLFYSAFLCISIGICNLYVAFMYDY</sequence>
<reference evidence="1" key="1">
    <citation type="submission" date="2022-03" db="EMBL/GenBank/DDBJ databases">
        <authorList>
            <person name="Martin C."/>
        </authorList>
    </citation>
    <scope>NUCLEOTIDE SEQUENCE</scope>
</reference>
<evidence type="ECO:0000313" key="1">
    <source>
        <dbReference type="EMBL" id="CAH1783892.1"/>
    </source>
</evidence>
<accession>A0A8J1XGW6</accession>
<dbReference type="OrthoDB" id="10419866at2759"/>
<gene>
    <name evidence="1" type="ORF">OFUS_LOCUS10168</name>
</gene>
<dbReference type="EMBL" id="CAIIXF020000005">
    <property type="protein sequence ID" value="CAH1783892.1"/>
    <property type="molecule type" value="Genomic_DNA"/>
</dbReference>
<keyword evidence="2" id="KW-1185">Reference proteome</keyword>
<dbReference type="AlphaFoldDB" id="A0A8J1XGW6"/>
<proteinExistence type="predicted"/>
<evidence type="ECO:0000313" key="2">
    <source>
        <dbReference type="Proteomes" id="UP000749559"/>
    </source>
</evidence>
<feature type="non-terminal residue" evidence="1">
    <location>
        <position position="1"/>
    </location>
</feature>
<comment type="caution">
    <text evidence="1">The sequence shown here is derived from an EMBL/GenBank/DDBJ whole genome shotgun (WGS) entry which is preliminary data.</text>
</comment>